<dbReference type="AlphaFoldDB" id="A0ABD0Q248"/>
<protein>
    <submittedName>
        <fullName evidence="1">Uncharacterized protein</fullName>
    </submittedName>
</protein>
<dbReference type="Proteomes" id="UP001529510">
    <property type="component" value="Unassembled WGS sequence"/>
</dbReference>
<comment type="caution">
    <text evidence="1">The sequence shown here is derived from an EMBL/GenBank/DDBJ whole genome shotgun (WGS) entry which is preliminary data.</text>
</comment>
<evidence type="ECO:0000313" key="1">
    <source>
        <dbReference type="EMBL" id="KAL0180364.1"/>
    </source>
</evidence>
<dbReference type="EMBL" id="JAMKFB020000012">
    <property type="protein sequence ID" value="KAL0180364.1"/>
    <property type="molecule type" value="Genomic_DNA"/>
</dbReference>
<sequence length="69" mass="7525">EPLEMLIQSCAFPLAGDVGAKDVPSTLNVFIAAITACQNAVYGCPWEASPDRQVPERCRRIRMGPPLPR</sequence>
<proteinExistence type="predicted"/>
<accession>A0ABD0Q248</accession>
<keyword evidence="2" id="KW-1185">Reference proteome</keyword>
<feature type="non-terminal residue" evidence="1">
    <location>
        <position position="1"/>
    </location>
</feature>
<gene>
    <name evidence="1" type="ORF">M9458_025806</name>
</gene>
<name>A0ABD0Q248_CIRMR</name>
<evidence type="ECO:0000313" key="2">
    <source>
        <dbReference type="Proteomes" id="UP001529510"/>
    </source>
</evidence>
<reference evidence="1 2" key="1">
    <citation type="submission" date="2024-05" db="EMBL/GenBank/DDBJ databases">
        <title>Genome sequencing and assembly of Indian major carp, Cirrhinus mrigala (Hamilton, 1822).</title>
        <authorList>
            <person name="Mohindra V."/>
            <person name="Chowdhury L.M."/>
            <person name="Lal K."/>
            <person name="Jena J.K."/>
        </authorList>
    </citation>
    <scope>NUCLEOTIDE SEQUENCE [LARGE SCALE GENOMIC DNA]</scope>
    <source>
        <strain evidence="1">CM1030</strain>
        <tissue evidence="1">Blood</tissue>
    </source>
</reference>
<organism evidence="1 2">
    <name type="scientific">Cirrhinus mrigala</name>
    <name type="common">Mrigala</name>
    <dbReference type="NCBI Taxonomy" id="683832"/>
    <lineage>
        <taxon>Eukaryota</taxon>
        <taxon>Metazoa</taxon>
        <taxon>Chordata</taxon>
        <taxon>Craniata</taxon>
        <taxon>Vertebrata</taxon>
        <taxon>Euteleostomi</taxon>
        <taxon>Actinopterygii</taxon>
        <taxon>Neopterygii</taxon>
        <taxon>Teleostei</taxon>
        <taxon>Ostariophysi</taxon>
        <taxon>Cypriniformes</taxon>
        <taxon>Cyprinidae</taxon>
        <taxon>Labeoninae</taxon>
        <taxon>Labeonini</taxon>
        <taxon>Cirrhinus</taxon>
    </lineage>
</organism>
<feature type="non-terminal residue" evidence="1">
    <location>
        <position position="69"/>
    </location>
</feature>